<dbReference type="EMBL" id="QGKY02001015">
    <property type="protein sequence ID" value="KAF2576697.1"/>
    <property type="molecule type" value="Genomic_DNA"/>
</dbReference>
<reference evidence="3 4" key="3">
    <citation type="journal article" date="2020" name="BMC Genomics">
        <title>Intraspecific diversification of the crop wild relative Brassica cretica Lam. using demographic model selection.</title>
        <authorList>
            <person name="Kioukis A."/>
            <person name="Michalopoulou V.A."/>
            <person name="Briers L."/>
            <person name="Pirintsos S."/>
            <person name="Studholme D.J."/>
            <person name="Pavlidis P."/>
            <person name="Sarris P.F."/>
        </authorList>
    </citation>
    <scope>NUCLEOTIDE SEQUENCE [LARGE SCALE GENOMIC DNA]</scope>
    <source>
        <strain evidence="4">cv. PFS-1207/04</strain>
        <strain evidence="3">PFS-1207/04</strain>
    </source>
</reference>
<proteinExistence type="predicted"/>
<organism evidence="2">
    <name type="scientific">Brassica cretica</name>
    <name type="common">Mustard</name>
    <dbReference type="NCBI Taxonomy" id="69181"/>
    <lineage>
        <taxon>Eukaryota</taxon>
        <taxon>Viridiplantae</taxon>
        <taxon>Streptophyta</taxon>
        <taxon>Embryophyta</taxon>
        <taxon>Tracheophyta</taxon>
        <taxon>Spermatophyta</taxon>
        <taxon>Magnoliopsida</taxon>
        <taxon>eudicotyledons</taxon>
        <taxon>Gunneridae</taxon>
        <taxon>Pentapetalae</taxon>
        <taxon>rosids</taxon>
        <taxon>malvids</taxon>
        <taxon>Brassicales</taxon>
        <taxon>Brassicaceae</taxon>
        <taxon>Brassiceae</taxon>
        <taxon>Brassica</taxon>
    </lineage>
</organism>
<dbReference type="AlphaFoldDB" id="A0A8S9FUL9"/>
<evidence type="ECO:0000256" key="1">
    <source>
        <dbReference type="SAM" id="MobiDB-lite"/>
    </source>
</evidence>
<comment type="caution">
    <text evidence="2">The sequence shown here is derived from an EMBL/GenBank/DDBJ whole genome shotgun (WGS) entry which is preliminary data.</text>
</comment>
<protein>
    <submittedName>
        <fullName evidence="2">Uncharacterized protein</fullName>
    </submittedName>
</protein>
<evidence type="ECO:0000313" key="4">
    <source>
        <dbReference type="Proteomes" id="UP000266723"/>
    </source>
</evidence>
<gene>
    <name evidence="3" type="ORF">DY000_02012149</name>
    <name evidence="2" type="ORF">F2Q70_00001132</name>
</gene>
<keyword evidence="4" id="KW-1185">Reference proteome</keyword>
<reference evidence="3" key="2">
    <citation type="submission" date="2019-12" db="EMBL/GenBank/DDBJ databases">
        <authorList>
            <person name="Studholme D.J."/>
            <person name="Sarris P."/>
        </authorList>
    </citation>
    <scope>NUCLEOTIDE SEQUENCE</scope>
    <source>
        <strain evidence="3">PFS-1207/04</strain>
        <tissue evidence="3">Leaf</tissue>
    </source>
</reference>
<name>A0A8S9FUL9_BRACR</name>
<accession>A0A8S9FUL9</accession>
<dbReference type="EMBL" id="QGKV02000759">
    <property type="protein sequence ID" value="KAF3565542.1"/>
    <property type="molecule type" value="Genomic_DNA"/>
</dbReference>
<dbReference type="Proteomes" id="UP000266723">
    <property type="component" value="Unassembled WGS sequence"/>
</dbReference>
<evidence type="ECO:0000313" key="3">
    <source>
        <dbReference type="EMBL" id="KAF3565542.1"/>
    </source>
</evidence>
<reference evidence="2" key="1">
    <citation type="submission" date="2019-12" db="EMBL/GenBank/DDBJ databases">
        <title>Genome sequencing and annotation of Brassica cretica.</title>
        <authorList>
            <person name="Studholme D.J."/>
            <person name="Sarris P.F."/>
        </authorList>
    </citation>
    <scope>NUCLEOTIDE SEQUENCE</scope>
    <source>
        <strain evidence="2">PFS-102/07</strain>
        <tissue evidence="2">Leaf</tissue>
    </source>
</reference>
<feature type="region of interest" description="Disordered" evidence="1">
    <location>
        <begin position="1"/>
        <end position="54"/>
    </location>
</feature>
<evidence type="ECO:0000313" key="2">
    <source>
        <dbReference type="EMBL" id="KAF2576697.1"/>
    </source>
</evidence>
<sequence length="73" mass="7767">MSSEGQVEIKPQVVKIKRNKSLGPPSTPKPKASKSAHVKSDSAAMKNKREPASATPILISQCKISSLSLNLPD</sequence>